<dbReference type="SUPFAM" id="SSF46689">
    <property type="entry name" value="Homeodomain-like"/>
    <property type="match status" value="1"/>
</dbReference>
<evidence type="ECO:0000313" key="6">
    <source>
        <dbReference type="Proteomes" id="UP000628017"/>
    </source>
</evidence>
<dbReference type="PRINTS" id="PR00032">
    <property type="entry name" value="HTHARAC"/>
</dbReference>
<dbReference type="InterPro" id="IPR009057">
    <property type="entry name" value="Homeodomain-like_sf"/>
</dbReference>
<evidence type="ECO:0000256" key="2">
    <source>
        <dbReference type="ARBA" id="ARBA00023125"/>
    </source>
</evidence>
<reference evidence="5" key="2">
    <citation type="submission" date="2020-09" db="EMBL/GenBank/DDBJ databases">
        <authorList>
            <person name="Sun Q."/>
            <person name="Zhou Y."/>
        </authorList>
    </citation>
    <scope>NUCLEOTIDE SEQUENCE</scope>
    <source>
        <strain evidence="5">CGMCC 1.15880</strain>
    </source>
</reference>
<evidence type="ECO:0000256" key="3">
    <source>
        <dbReference type="ARBA" id="ARBA00023163"/>
    </source>
</evidence>
<name>A0A916R220_9RHOB</name>
<dbReference type="PANTHER" id="PTHR47894:SF1">
    <property type="entry name" value="HTH-TYPE TRANSCRIPTIONAL REGULATOR VQSM"/>
    <property type="match status" value="1"/>
</dbReference>
<evidence type="ECO:0000313" key="5">
    <source>
        <dbReference type="EMBL" id="GGA28668.1"/>
    </source>
</evidence>
<dbReference type="Proteomes" id="UP000628017">
    <property type="component" value="Unassembled WGS sequence"/>
</dbReference>
<dbReference type="PANTHER" id="PTHR47894">
    <property type="entry name" value="HTH-TYPE TRANSCRIPTIONAL REGULATOR GADX"/>
    <property type="match status" value="1"/>
</dbReference>
<dbReference type="GO" id="GO:0005829">
    <property type="term" value="C:cytosol"/>
    <property type="evidence" value="ECO:0007669"/>
    <property type="project" value="TreeGrafter"/>
</dbReference>
<dbReference type="Gene3D" id="1.10.10.60">
    <property type="entry name" value="Homeodomain-like"/>
    <property type="match status" value="1"/>
</dbReference>
<keyword evidence="2" id="KW-0238">DNA-binding</keyword>
<dbReference type="Pfam" id="PF12625">
    <property type="entry name" value="Arabinose_bd"/>
    <property type="match status" value="1"/>
</dbReference>
<sequence length="336" mass="36647">MSSVTHAFAGAMVGAAGMVLSDEGAILADGIEVRSLTVDSHGQISETEYFDLIEWIRETFNDDAGLVASYARKIRPDDLGALGLAIKTAPNLRASLKLVERYFNLVADGVVYRLEESVSQAVLTINHPAPLRPALELRNECALAALALNIKLFVEQELSFEAVTFRHACRSGAQDYRSHFGCEVTFGSTRDAIVLPVAALDLPNRLGDAAVCDFLVEHLKQEMIKLNKDTTLVGELTTLLSKELKNGAPQASKIAATMAISERTLYRRLAQEGLTYRDVLEDAQTRLAQKLLQAGNCSIAEIAFLTGYSEQSTFSRAFKRRVGHTPGQFRGLSARG</sequence>
<dbReference type="SMART" id="SM00342">
    <property type="entry name" value="HTH_ARAC"/>
    <property type="match status" value="1"/>
</dbReference>
<reference evidence="5" key="1">
    <citation type="journal article" date="2014" name="Int. J. Syst. Evol. Microbiol.">
        <title>Complete genome sequence of Corynebacterium casei LMG S-19264T (=DSM 44701T), isolated from a smear-ripened cheese.</title>
        <authorList>
            <consortium name="US DOE Joint Genome Institute (JGI-PGF)"/>
            <person name="Walter F."/>
            <person name="Albersmeier A."/>
            <person name="Kalinowski J."/>
            <person name="Ruckert C."/>
        </authorList>
    </citation>
    <scope>NUCLEOTIDE SEQUENCE</scope>
    <source>
        <strain evidence="5">CGMCC 1.15880</strain>
    </source>
</reference>
<dbReference type="GO" id="GO:0000976">
    <property type="term" value="F:transcription cis-regulatory region binding"/>
    <property type="evidence" value="ECO:0007669"/>
    <property type="project" value="TreeGrafter"/>
</dbReference>
<dbReference type="EMBL" id="BMKA01000005">
    <property type="protein sequence ID" value="GGA28668.1"/>
    <property type="molecule type" value="Genomic_DNA"/>
</dbReference>
<keyword evidence="1" id="KW-0805">Transcription regulation</keyword>
<organism evidence="5 6">
    <name type="scientific">Neptunicoccus cionae</name>
    <dbReference type="NCBI Taxonomy" id="2035344"/>
    <lineage>
        <taxon>Bacteria</taxon>
        <taxon>Pseudomonadati</taxon>
        <taxon>Pseudomonadota</taxon>
        <taxon>Alphaproteobacteria</taxon>
        <taxon>Rhodobacterales</taxon>
        <taxon>Paracoccaceae</taxon>
        <taxon>Neptunicoccus</taxon>
    </lineage>
</organism>
<dbReference type="PROSITE" id="PS01124">
    <property type="entry name" value="HTH_ARAC_FAMILY_2"/>
    <property type="match status" value="1"/>
</dbReference>
<protein>
    <submittedName>
        <fullName evidence="5">Transcriptional regulator</fullName>
    </submittedName>
</protein>
<dbReference type="InterPro" id="IPR018060">
    <property type="entry name" value="HTH_AraC"/>
</dbReference>
<gene>
    <name evidence="5" type="ORF">GCM10011498_32250</name>
</gene>
<dbReference type="Pfam" id="PF12833">
    <property type="entry name" value="HTH_18"/>
    <property type="match status" value="1"/>
</dbReference>
<dbReference type="InterPro" id="IPR020449">
    <property type="entry name" value="Tscrpt_reg_AraC-type_HTH"/>
</dbReference>
<keyword evidence="3" id="KW-0804">Transcription</keyword>
<comment type="caution">
    <text evidence="5">The sequence shown here is derived from an EMBL/GenBank/DDBJ whole genome shotgun (WGS) entry which is preliminary data.</text>
</comment>
<accession>A0A916R220</accession>
<dbReference type="GO" id="GO:0003700">
    <property type="term" value="F:DNA-binding transcription factor activity"/>
    <property type="evidence" value="ECO:0007669"/>
    <property type="project" value="InterPro"/>
</dbReference>
<dbReference type="RefSeq" id="WP_188677756.1">
    <property type="nucleotide sequence ID" value="NZ_BMKA01000005.1"/>
</dbReference>
<keyword evidence="6" id="KW-1185">Reference proteome</keyword>
<dbReference type="InterPro" id="IPR032687">
    <property type="entry name" value="AraC-type_N"/>
</dbReference>
<proteinExistence type="predicted"/>
<feature type="domain" description="HTH araC/xylS-type" evidence="4">
    <location>
        <begin position="234"/>
        <end position="332"/>
    </location>
</feature>
<evidence type="ECO:0000259" key="4">
    <source>
        <dbReference type="PROSITE" id="PS01124"/>
    </source>
</evidence>
<dbReference type="AlphaFoldDB" id="A0A916R220"/>
<evidence type="ECO:0000256" key="1">
    <source>
        <dbReference type="ARBA" id="ARBA00023015"/>
    </source>
</evidence>